<accession>A0ABU3ZHP0</accession>
<gene>
    <name evidence="19" type="ORF">R2X38_11270</name>
</gene>
<feature type="domain" description="PTS EIIA type-2" evidence="16">
    <location>
        <begin position="522"/>
        <end position="667"/>
    </location>
</feature>
<dbReference type="InterPro" id="IPR003501">
    <property type="entry name" value="PTS_EIIB_2/3"/>
</dbReference>
<evidence type="ECO:0000256" key="1">
    <source>
        <dbReference type="ARBA" id="ARBA00001401"/>
    </source>
</evidence>
<evidence type="ECO:0000256" key="5">
    <source>
        <dbReference type="ARBA" id="ARBA00022475"/>
    </source>
</evidence>
<feature type="compositionally biased region" description="Polar residues" evidence="14">
    <location>
        <begin position="491"/>
        <end position="510"/>
    </location>
</feature>
<dbReference type="EMBL" id="JAWJZI010000004">
    <property type="protein sequence ID" value="MDV5169577.1"/>
    <property type="molecule type" value="Genomic_DNA"/>
</dbReference>
<comment type="caution">
    <text evidence="19">The sequence shown here is derived from an EMBL/GenBank/DDBJ whole genome shotgun (WGS) entry which is preliminary data.</text>
</comment>
<dbReference type="Proteomes" id="UP001186452">
    <property type="component" value="Unassembled WGS sequence"/>
</dbReference>
<name>A0ABU3ZHP0_9GAMM</name>
<proteinExistence type="predicted"/>
<dbReference type="InterPro" id="IPR050864">
    <property type="entry name" value="Bacterial_PTS_Sugar_Transport"/>
</dbReference>
<evidence type="ECO:0000259" key="16">
    <source>
        <dbReference type="PROSITE" id="PS51094"/>
    </source>
</evidence>
<evidence type="ECO:0000259" key="17">
    <source>
        <dbReference type="PROSITE" id="PS51099"/>
    </source>
</evidence>
<evidence type="ECO:0000256" key="7">
    <source>
        <dbReference type="ARBA" id="ARBA00022597"/>
    </source>
</evidence>
<feature type="region of interest" description="Disordered" evidence="14">
    <location>
        <begin position="490"/>
        <end position="510"/>
    </location>
</feature>
<keyword evidence="11" id="KW-0418">Kinase</keyword>
<evidence type="ECO:0000256" key="2">
    <source>
        <dbReference type="ARBA" id="ARBA00004429"/>
    </source>
</evidence>
<evidence type="ECO:0000256" key="4">
    <source>
        <dbReference type="ARBA" id="ARBA00022448"/>
    </source>
</evidence>
<keyword evidence="13 15" id="KW-0472">Membrane</keyword>
<dbReference type="InterPro" id="IPR006327">
    <property type="entry name" value="PTS_IIC_fruc"/>
</dbReference>
<protein>
    <recommendedName>
        <fullName evidence="3">protein-N(pi)-phosphohistidine--D-fructose phosphotransferase</fullName>
        <ecNumber evidence="3">2.7.1.202</ecNumber>
    </recommendedName>
</protein>
<dbReference type="InterPro" id="IPR036095">
    <property type="entry name" value="PTS_EIIB-like_sf"/>
</dbReference>
<dbReference type="PROSITE" id="PS51104">
    <property type="entry name" value="PTS_EIIC_TYPE_2"/>
    <property type="match status" value="1"/>
</dbReference>
<dbReference type="PANTHER" id="PTHR30505">
    <property type="entry name" value="FRUCTOSE-LIKE PERMEASE"/>
    <property type="match status" value="1"/>
</dbReference>
<dbReference type="RefSeq" id="WP_317522327.1">
    <property type="nucleotide sequence ID" value="NZ_JAWJZI010000004.1"/>
</dbReference>
<feature type="transmembrane region" description="Helical" evidence="15">
    <location>
        <begin position="459"/>
        <end position="482"/>
    </location>
</feature>
<evidence type="ECO:0000256" key="12">
    <source>
        <dbReference type="ARBA" id="ARBA00022989"/>
    </source>
</evidence>
<keyword evidence="4" id="KW-0813">Transport</keyword>
<dbReference type="PROSITE" id="PS51099">
    <property type="entry name" value="PTS_EIIB_TYPE_2"/>
    <property type="match status" value="1"/>
</dbReference>
<keyword evidence="8" id="KW-0808">Transferase</keyword>
<dbReference type="Pfam" id="PF00359">
    <property type="entry name" value="PTS_EIIA_2"/>
    <property type="match status" value="1"/>
</dbReference>
<comment type="subcellular location">
    <subcellularLocation>
        <location evidence="2">Cell inner membrane</location>
        <topology evidence="2">Multi-pass membrane protein</topology>
    </subcellularLocation>
</comment>
<evidence type="ECO:0000313" key="19">
    <source>
        <dbReference type="EMBL" id="MDV5169577.1"/>
    </source>
</evidence>
<dbReference type="PROSITE" id="PS51094">
    <property type="entry name" value="PTS_EIIA_TYPE_2"/>
    <property type="match status" value="1"/>
</dbReference>
<feature type="transmembrane region" description="Helical" evidence="15">
    <location>
        <begin position="305"/>
        <end position="326"/>
    </location>
</feature>
<dbReference type="CDD" id="cd05569">
    <property type="entry name" value="PTS_IIB_fructose"/>
    <property type="match status" value="1"/>
</dbReference>
<evidence type="ECO:0000259" key="18">
    <source>
        <dbReference type="PROSITE" id="PS51104"/>
    </source>
</evidence>
<dbReference type="InterPro" id="IPR003353">
    <property type="entry name" value="PTS_IIB_fruc"/>
</dbReference>
<dbReference type="Pfam" id="PF02302">
    <property type="entry name" value="PTS_IIB"/>
    <property type="match status" value="1"/>
</dbReference>
<feature type="domain" description="PTS EIIC type-2" evidence="18">
    <location>
        <begin position="125"/>
        <end position="482"/>
    </location>
</feature>
<comment type="catalytic activity">
    <reaction evidence="1">
        <text>D-fructose(out) + N(pros)-phospho-L-histidyl-[protein] = D-fructose 1-phosphate(in) + L-histidyl-[protein]</text>
        <dbReference type="Rhea" id="RHEA:49252"/>
        <dbReference type="Rhea" id="RHEA-COMP:9745"/>
        <dbReference type="Rhea" id="RHEA-COMP:9746"/>
        <dbReference type="ChEBI" id="CHEBI:29979"/>
        <dbReference type="ChEBI" id="CHEBI:37721"/>
        <dbReference type="ChEBI" id="CHEBI:58674"/>
        <dbReference type="ChEBI" id="CHEBI:64837"/>
        <dbReference type="EC" id="2.7.1.202"/>
    </reaction>
</comment>
<feature type="domain" description="PTS EIIB type-2" evidence="17">
    <location>
        <begin position="5"/>
        <end position="100"/>
    </location>
</feature>
<keyword evidence="6" id="KW-0597">Phosphoprotein</keyword>
<sequence length="667" mass="70593">MSHTIVAITACAAGIAHTYMAARALEALEQEHGLKVKVETQGSIGAENILSEQDIAAADVVIIASDVEIELARFAGKRIYKTRPKVAIKDAKALVDVALKEAVVFGAKGTEVGNITLGKTNENGFIQHIMSGISYMVPMVISAGLLLAIANIFAFQKDELGRMVAWGFDQSDPLGDLMYHLFLVGKVGFTLMIPLFAGFVANSIASRPAIAPAMIGAYIANDAGFLGTETGGGFLSAILVAFIVGYFVRYLKMIRWPKLLQPLVPIMILPLIATFFITIVVKYMIGGPIASGMGAMYDWLTWLTTNYSASTFIIGAIIGAMIGFDFGGPVNKTALIFGTAVFTDTVAKYGIEGANFVPGTAAQAAISVAPLGIFVASQLFKNKFSPTEKIAANSAFGMGIVGVTEGAIPFAAAHPVQMITASVAGSALAGGLVGFFDVKFYGGIGSPLGTFVGYIEQPIPFVTWILCTFAGITLTALIIGLWRKPIGVETPSPSSKTDTQPASADSLTTQVANRSASAETKPIFHPQHVLFDSESTTKEQAFAFIAKQAMALGYVSDAKAYESGLNAREQSSSTGFTGGIAIPHCKNTAATHAGLFVVRFSHPIEWETMDEQPVRTAVALSIPASGNEESVHMLTKLSRKMMHQPFRDTLSQADSLEVEEAIATAIA</sequence>
<dbReference type="InterPro" id="IPR013011">
    <property type="entry name" value="PTS_EIIB_2"/>
</dbReference>
<evidence type="ECO:0000256" key="14">
    <source>
        <dbReference type="SAM" id="MobiDB-lite"/>
    </source>
</evidence>
<evidence type="ECO:0000256" key="15">
    <source>
        <dbReference type="SAM" id="Phobius"/>
    </source>
</evidence>
<dbReference type="CDD" id="cd00211">
    <property type="entry name" value="PTS_IIA_fru"/>
    <property type="match status" value="1"/>
</dbReference>
<feature type="transmembrane region" description="Helical" evidence="15">
    <location>
        <begin position="135"/>
        <end position="157"/>
    </location>
</feature>
<organism evidence="19 20">
    <name type="scientific">Photobacterium rosenbergii</name>
    <dbReference type="NCBI Taxonomy" id="294936"/>
    <lineage>
        <taxon>Bacteria</taxon>
        <taxon>Pseudomonadati</taxon>
        <taxon>Pseudomonadota</taxon>
        <taxon>Gammaproteobacteria</taxon>
        <taxon>Vibrionales</taxon>
        <taxon>Vibrionaceae</taxon>
        <taxon>Photobacterium</taxon>
    </lineage>
</organism>
<evidence type="ECO:0000256" key="6">
    <source>
        <dbReference type="ARBA" id="ARBA00022553"/>
    </source>
</evidence>
<feature type="transmembrane region" description="Helical" evidence="15">
    <location>
        <begin position="177"/>
        <end position="197"/>
    </location>
</feature>
<keyword evidence="9" id="KW-0598">Phosphotransferase system</keyword>
<evidence type="ECO:0000256" key="9">
    <source>
        <dbReference type="ARBA" id="ARBA00022683"/>
    </source>
</evidence>
<dbReference type="Gene3D" id="3.40.930.10">
    <property type="entry name" value="Mannitol-specific EII, Chain A"/>
    <property type="match status" value="1"/>
</dbReference>
<keyword evidence="5" id="KW-1003">Cell membrane</keyword>
<feature type="transmembrane region" description="Helical" evidence="15">
    <location>
        <begin position="357"/>
        <end position="380"/>
    </location>
</feature>
<feature type="transmembrane region" description="Helical" evidence="15">
    <location>
        <begin position="233"/>
        <end position="251"/>
    </location>
</feature>
<dbReference type="EC" id="2.7.1.202" evidence="3"/>
<evidence type="ECO:0000313" key="20">
    <source>
        <dbReference type="Proteomes" id="UP001186452"/>
    </source>
</evidence>
<reference evidence="19 20" key="1">
    <citation type="submission" date="2023-10" db="EMBL/GenBank/DDBJ databases">
        <title>Marine bacteria isolated from horseshoe crab.</title>
        <authorList>
            <person name="Cheng T.H."/>
        </authorList>
    </citation>
    <scope>NUCLEOTIDE SEQUENCE [LARGE SCALE GENOMIC DNA]</scope>
    <source>
        <strain evidence="19 20">HSC6</strain>
    </source>
</reference>
<dbReference type="SUPFAM" id="SSF52794">
    <property type="entry name" value="PTS system IIB component-like"/>
    <property type="match status" value="1"/>
</dbReference>
<evidence type="ECO:0000256" key="10">
    <source>
        <dbReference type="ARBA" id="ARBA00022692"/>
    </source>
</evidence>
<feature type="transmembrane region" description="Helical" evidence="15">
    <location>
        <begin position="263"/>
        <end position="285"/>
    </location>
</feature>
<dbReference type="SUPFAM" id="SSF55804">
    <property type="entry name" value="Phoshotransferase/anion transport protein"/>
    <property type="match status" value="1"/>
</dbReference>
<keyword evidence="12 15" id="KW-1133">Transmembrane helix</keyword>
<dbReference type="Gene3D" id="3.40.50.2300">
    <property type="match status" value="1"/>
</dbReference>
<dbReference type="PANTHER" id="PTHR30505:SF0">
    <property type="entry name" value="FRUCTOSE-LIKE PTS SYSTEM EIIBC COMPONENT-RELATED"/>
    <property type="match status" value="1"/>
</dbReference>
<dbReference type="InterPro" id="IPR013014">
    <property type="entry name" value="PTS_EIIC_2"/>
</dbReference>
<evidence type="ECO:0000256" key="11">
    <source>
        <dbReference type="ARBA" id="ARBA00022777"/>
    </source>
</evidence>
<evidence type="ECO:0000256" key="13">
    <source>
        <dbReference type="ARBA" id="ARBA00023136"/>
    </source>
</evidence>
<dbReference type="InterPro" id="IPR016152">
    <property type="entry name" value="PTrfase/Anion_transptr"/>
</dbReference>
<dbReference type="NCBIfam" id="TIGR01427">
    <property type="entry name" value="PTS_IIC_fructo"/>
    <property type="match status" value="1"/>
</dbReference>
<keyword evidence="10 15" id="KW-0812">Transmembrane</keyword>
<evidence type="ECO:0000256" key="8">
    <source>
        <dbReference type="ARBA" id="ARBA00022679"/>
    </source>
</evidence>
<dbReference type="InterPro" id="IPR002178">
    <property type="entry name" value="PTS_EIIA_type-2_dom"/>
</dbReference>
<keyword evidence="7" id="KW-0762">Sugar transport</keyword>
<evidence type="ECO:0000256" key="3">
    <source>
        <dbReference type="ARBA" id="ARBA00012799"/>
    </source>
</evidence>
<keyword evidence="20" id="KW-1185">Reference proteome</keyword>
<dbReference type="NCBIfam" id="TIGR00829">
    <property type="entry name" value="FRU"/>
    <property type="match status" value="1"/>
</dbReference>
<feature type="transmembrane region" description="Helical" evidence="15">
    <location>
        <begin position="392"/>
        <end position="412"/>
    </location>
</feature>